<feature type="compositionally biased region" description="Basic and acidic residues" evidence="1">
    <location>
        <begin position="234"/>
        <end position="254"/>
    </location>
</feature>
<feature type="region of interest" description="Disordered" evidence="1">
    <location>
        <begin position="282"/>
        <end position="340"/>
    </location>
</feature>
<evidence type="ECO:0000313" key="3">
    <source>
        <dbReference type="Proteomes" id="UP001295684"/>
    </source>
</evidence>
<feature type="region of interest" description="Disordered" evidence="1">
    <location>
        <begin position="661"/>
        <end position="731"/>
    </location>
</feature>
<dbReference type="SUPFAM" id="SSF52047">
    <property type="entry name" value="RNI-like"/>
    <property type="match status" value="1"/>
</dbReference>
<name>A0AAD2D6K9_EUPCR</name>
<gene>
    <name evidence="2" type="ORF">ECRASSUSDP1_LOCUS23108</name>
</gene>
<feature type="compositionally biased region" description="Polar residues" evidence="1">
    <location>
        <begin position="119"/>
        <end position="143"/>
    </location>
</feature>
<dbReference type="AlphaFoldDB" id="A0AAD2D6K9"/>
<evidence type="ECO:0000313" key="2">
    <source>
        <dbReference type="EMBL" id="CAI2381650.1"/>
    </source>
</evidence>
<dbReference type="EMBL" id="CAMPGE010023749">
    <property type="protein sequence ID" value="CAI2381650.1"/>
    <property type="molecule type" value="Genomic_DNA"/>
</dbReference>
<feature type="region of interest" description="Disordered" evidence="1">
    <location>
        <begin position="234"/>
        <end position="264"/>
    </location>
</feature>
<dbReference type="Gene3D" id="3.80.10.10">
    <property type="entry name" value="Ribonuclease Inhibitor"/>
    <property type="match status" value="2"/>
</dbReference>
<feature type="compositionally biased region" description="Pro residues" evidence="1">
    <location>
        <begin position="147"/>
        <end position="168"/>
    </location>
</feature>
<feature type="compositionally biased region" description="Polar residues" evidence="1">
    <location>
        <begin position="174"/>
        <end position="184"/>
    </location>
</feature>
<dbReference type="InterPro" id="IPR032675">
    <property type="entry name" value="LRR_dom_sf"/>
</dbReference>
<feature type="compositionally biased region" description="Basic and acidic residues" evidence="1">
    <location>
        <begin position="670"/>
        <end position="731"/>
    </location>
</feature>
<dbReference type="Proteomes" id="UP001295684">
    <property type="component" value="Unassembled WGS sequence"/>
</dbReference>
<organism evidence="2 3">
    <name type="scientific">Euplotes crassus</name>
    <dbReference type="NCBI Taxonomy" id="5936"/>
    <lineage>
        <taxon>Eukaryota</taxon>
        <taxon>Sar</taxon>
        <taxon>Alveolata</taxon>
        <taxon>Ciliophora</taxon>
        <taxon>Intramacronucleata</taxon>
        <taxon>Spirotrichea</taxon>
        <taxon>Hypotrichia</taxon>
        <taxon>Euplotida</taxon>
        <taxon>Euplotidae</taxon>
        <taxon>Moneuplotes</taxon>
    </lineage>
</organism>
<feature type="region of interest" description="Disordered" evidence="1">
    <location>
        <begin position="107"/>
        <end position="184"/>
    </location>
</feature>
<reference evidence="2" key="1">
    <citation type="submission" date="2023-07" db="EMBL/GenBank/DDBJ databases">
        <authorList>
            <consortium name="AG Swart"/>
            <person name="Singh M."/>
            <person name="Singh A."/>
            <person name="Seah K."/>
            <person name="Emmerich C."/>
        </authorList>
    </citation>
    <scope>NUCLEOTIDE SEQUENCE</scope>
    <source>
        <strain evidence="2">DP1</strain>
    </source>
</reference>
<accession>A0AAD2D6K9</accession>
<proteinExistence type="predicted"/>
<evidence type="ECO:0000256" key="1">
    <source>
        <dbReference type="SAM" id="MobiDB-lite"/>
    </source>
</evidence>
<dbReference type="GO" id="GO:0005737">
    <property type="term" value="C:cytoplasm"/>
    <property type="evidence" value="ECO:0007669"/>
    <property type="project" value="TreeGrafter"/>
</dbReference>
<keyword evidence="3" id="KW-1185">Reference proteome</keyword>
<dbReference type="InterPro" id="IPR050648">
    <property type="entry name" value="F-box_LRR-repeat"/>
</dbReference>
<protein>
    <submittedName>
        <fullName evidence="2">Uncharacterized protein</fullName>
    </submittedName>
</protein>
<dbReference type="PANTHER" id="PTHR13382">
    <property type="entry name" value="MITOCHONDRIAL ATP SYNTHASE COUPLING FACTOR B"/>
    <property type="match status" value="1"/>
</dbReference>
<sequence length="979" mass="113574">MDTDTKNNRDDFPLNEESKSSITFKKLIYDMLVTHDNEELKREYLELKPKRSNPQNKKLKNVSSRYAQNLNHKNISAQPRNRFINKTFDRRRKNEVEINDRKKRFLDTLKESPKKKPKIQNNTLRINPIQPISASNTHKTSILTPKPLHPNPPNQPPSKKPLQPNPPKKPFHSKNPTQLTQDPKNISTEVLQTEPKGANKLEGVLIGRPEGVEGQHEREEEMDVRNEVVEERVKGVREEGRKEREGVESCREKAMGVGDEDCGGERIHGERQVLEECKVKTLMESSQEPNALPEQPTPTKEDASKPVCLASPSVQEGLPPDQDYALPEDSSAGPTPCKGVEEEEDIEVILDRFIDPVQTSEESHEVDGIRLATVKSKILKVLLGILSVLDKGDDLEEFFQMKGPTNEKLACQKFSALMINEMYDLYCNLQYLHFPDRVSVCLLRKVFQTREYLKYQVVREKFNVKIELIPYKVHVVSYLTSNVSENPINPGHIYDLGKYLYEKYISDRVKIIEKLRETSHFLFCDQLYFLPLKYHPIHEDEEEIKNTQIDLAREDCAKILDFFKIICTQLVDSGFPKIFEKHFTSEWLDDQNPEDFIKLESKKIDQEWEDKILENKLERIYENDEKATEDLDKQVKKFLAQEKNQNFKLDLEVPQDSKQLIEDSDEEKVDEAQKDQKVESNKEDKEQEEAKPCIDVNKQEKDSSKDVTDTSQEETKGVIQQDAEKNDLTEKASVDDDNTIKIVEIELDPPLSILETMNLTFLYEPLKYIFNCDPFCGIKELNLRGCISMSKTCLMYIIKSCKSVKDLNISFIPSVDDDVVIEISKNFKDTLEVMQVRYCHKVTIEGIIAFCENISGYTRVLEEHQKEGKDTKRLAYHFPTESKLERLNLADNKQLRNEICKPIANFLFPILGELNIWGNHYINDKGFLDLCITRSENFQRINYCGCYKVSDDSRLWLTNQFPRMVIYNKVDEFGAPFYR</sequence>
<dbReference type="PANTHER" id="PTHR13382:SF75">
    <property type="entry name" value="MIP30824P1"/>
    <property type="match status" value="1"/>
</dbReference>
<comment type="caution">
    <text evidence="2">The sequence shown here is derived from an EMBL/GenBank/DDBJ whole genome shotgun (WGS) entry which is preliminary data.</text>
</comment>